<evidence type="ECO:0000256" key="4">
    <source>
        <dbReference type="RuleBase" id="RU367022"/>
    </source>
</evidence>
<dbReference type="PANTHER" id="PTHR12483">
    <property type="entry name" value="SOLUTE CARRIER FAMILY 31 COPPER TRANSPORTERS"/>
    <property type="match status" value="1"/>
</dbReference>
<dbReference type="OrthoDB" id="73901at2759"/>
<evidence type="ECO:0000256" key="2">
    <source>
        <dbReference type="ARBA" id="ARBA00022989"/>
    </source>
</evidence>
<comment type="similarity">
    <text evidence="4">Belongs to the copper transporter (Ctr) (TC 1.A.56) family. SLC31A subfamily.</text>
</comment>
<sequence length="198" mass="22143">MLSPRHGDDMDMDMDMSSMNMSSTMSGRMNASQMNMVFFSASTTPLFSSMWMPTSTGHYVGTCIFLIVLAFLYRASFTLKHVLEKKWRSVVVQRRYLLADTTAAKRVSMDSDAKEAVLTVDGVEERVRVVSQSSDDVQPWRFSVDLPRSVLVTVMVAVGYLLMLAVMTMNVGYFASILGGAFAGEVVFGRFLDFQTHH</sequence>
<feature type="transmembrane region" description="Helical" evidence="4">
    <location>
        <begin position="173"/>
        <end position="192"/>
    </location>
</feature>
<dbReference type="Pfam" id="PF04145">
    <property type="entry name" value="Ctr"/>
    <property type="match status" value="1"/>
</dbReference>
<dbReference type="Proteomes" id="UP000799437">
    <property type="component" value="Unassembled WGS sequence"/>
</dbReference>
<keyword evidence="2 4" id="KW-1133">Transmembrane helix</keyword>
<protein>
    <recommendedName>
        <fullName evidence="4">Copper transport protein</fullName>
    </recommendedName>
</protein>
<evidence type="ECO:0000313" key="5">
    <source>
        <dbReference type="EMBL" id="KAF2762393.1"/>
    </source>
</evidence>
<evidence type="ECO:0000256" key="3">
    <source>
        <dbReference type="ARBA" id="ARBA00023136"/>
    </source>
</evidence>
<proteinExistence type="inferred from homology"/>
<dbReference type="EMBL" id="ML996565">
    <property type="protein sequence ID" value="KAF2762393.1"/>
    <property type="molecule type" value="Genomic_DNA"/>
</dbReference>
<keyword evidence="4" id="KW-0813">Transport</keyword>
<comment type="subcellular location">
    <subcellularLocation>
        <location evidence="4">Membrane</location>
        <topology evidence="4">Multi-pass membrane protein</topology>
    </subcellularLocation>
</comment>
<evidence type="ECO:0000256" key="1">
    <source>
        <dbReference type="ARBA" id="ARBA00022692"/>
    </source>
</evidence>
<accession>A0A6A6WHV8</accession>
<feature type="transmembrane region" description="Helical" evidence="4">
    <location>
        <begin position="150"/>
        <end position="167"/>
    </location>
</feature>
<keyword evidence="4" id="KW-0406">Ion transport</keyword>
<dbReference type="InterPro" id="IPR007274">
    <property type="entry name" value="Cop_transporter"/>
</dbReference>
<gene>
    <name evidence="5" type="ORF">EJ05DRAFT_481339</name>
</gene>
<evidence type="ECO:0000313" key="6">
    <source>
        <dbReference type="Proteomes" id="UP000799437"/>
    </source>
</evidence>
<keyword evidence="6" id="KW-1185">Reference proteome</keyword>
<dbReference type="AlphaFoldDB" id="A0A6A6WHV8"/>
<dbReference type="GO" id="GO:0005375">
    <property type="term" value="F:copper ion transmembrane transporter activity"/>
    <property type="evidence" value="ECO:0007669"/>
    <property type="project" value="UniProtKB-UniRule"/>
</dbReference>
<dbReference type="GeneID" id="54486112"/>
<feature type="transmembrane region" description="Helical" evidence="4">
    <location>
        <begin position="59"/>
        <end position="79"/>
    </location>
</feature>
<keyword evidence="1 4" id="KW-0812">Transmembrane</keyword>
<reference evidence="5" key="1">
    <citation type="journal article" date="2020" name="Stud. Mycol.">
        <title>101 Dothideomycetes genomes: a test case for predicting lifestyles and emergence of pathogens.</title>
        <authorList>
            <person name="Haridas S."/>
            <person name="Albert R."/>
            <person name="Binder M."/>
            <person name="Bloem J."/>
            <person name="Labutti K."/>
            <person name="Salamov A."/>
            <person name="Andreopoulos B."/>
            <person name="Baker S."/>
            <person name="Barry K."/>
            <person name="Bills G."/>
            <person name="Bluhm B."/>
            <person name="Cannon C."/>
            <person name="Castanera R."/>
            <person name="Culley D."/>
            <person name="Daum C."/>
            <person name="Ezra D."/>
            <person name="Gonzalez J."/>
            <person name="Henrissat B."/>
            <person name="Kuo A."/>
            <person name="Liang C."/>
            <person name="Lipzen A."/>
            <person name="Lutzoni F."/>
            <person name="Magnuson J."/>
            <person name="Mondo S."/>
            <person name="Nolan M."/>
            <person name="Ohm R."/>
            <person name="Pangilinan J."/>
            <person name="Park H.-J."/>
            <person name="Ramirez L."/>
            <person name="Alfaro M."/>
            <person name="Sun H."/>
            <person name="Tritt A."/>
            <person name="Yoshinaga Y."/>
            <person name="Zwiers L.-H."/>
            <person name="Turgeon B."/>
            <person name="Goodwin S."/>
            <person name="Spatafora J."/>
            <person name="Crous P."/>
            <person name="Grigoriev I."/>
        </authorList>
    </citation>
    <scope>NUCLEOTIDE SEQUENCE</scope>
    <source>
        <strain evidence="5">CBS 121739</strain>
    </source>
</reference>
<name>A0A6A6WHV8_9PEZI</name>
<organism evidence="5 6">
    <name type="scientific">Pseudovirgaria hyperparasitica</name>
    <dbReference type="NCBI Taxonomy" id="470096"/>
    <lineage>
        <taxon>Eukaryota</taxon>
        <taxon>Fungi</taxon>
        <taxon>Dikarya</taxon>
        <taxon>Ascomycota</taxon>
        <taxon>Pezizomycotina</taxon>
        <taxon>Dothideomycetes</taxon>
        <taxon>Dothideomycetes incertae sedis</taxon>
        <taxon>Acrospermales</taxon>
        <taxon>Acrospermaceae</taxon>
        <taxon>Pseudovirgaria</taxon>
    </lineage>
</organism>
<keyword evidence="4" id="KW-0187">Copper transport</keyword>
<dbReference type="GO" id="GO:0005886">
    <property type="term" value="C:plasma membrane"/>
    <property type="evidence" value="ECO:0007669"/>
    <property type="project" value="TreeGrafter"/>
</dbReference>
<dbReference type="PANTHER" id="PTHR12483:SF120">
    <property type="entry name" value="HIGH-AFFINITY COPPER TRANSPORTER CTRA2"/>
    <property type="match status" value="1"/>
</dbReference>
<keyword evidence="3 4" id="KW-0472">Membrane</keyword>
<keyword evidence="4" id="KW-0186">Copper</keyword>
<dbReference type="RefSeq" id="XP_033604844.1">
    <property type="nucleotide sequence ID" value="XM_033745058.1"/>
</dbReference>